<dbReference type="EMBL" id="JAKLJA010000007">
    <property type="protein sequence ID" value="MCG5073992.1"/>
    <property type="molecule type" value="Genomic_DNA"/>
</dbReference>
<accession>A0A9X1RQE9</accession>
<evidence type="ECO:0000256" key="3">
    <source>
        <dbReference type="ARBA" id="ARBA00022692"/>
    </source>
</evidence>
<keyword evidence="2" id="KW-1003">Cell membrane</keyword>
<proteinExistence type="predicted"/>
<dbReference type="Pfam" id="PF03706">
    <property type="entry name" value="LPG_synthase_TM"/>
    <property type="match status" value="1"/>
</dbReference>
<evidence type="ECO:0000256" key="1">
    <source>
        <dbReference type="ARBA" id="ARBA00004651"/>
    </source>
</evidence>
<dbReference type="RefSeq" id="WP_238463762.1">
    <property type="nucleotide sequence ID" value="NZ_JAKLJA010000007.1"/>
</dbReference>
<keyword evidence="9" id="KW-1185">Reference proteome</keyword>
<feature type="transmembrane region" description="Helical" evidence="7">
    <location>
        <begin position="37"/>
        <end position="57"/>
    </location>
</feature>
<comment type="caution">
    <text evidence="8">The sequence shown here is derived from an EMBL/GenBank/DDBJ whole genome shotgun (WGS) entry which is preliminary data.</text>
</comment>
<keyword evidence="3 7" id="KW-0812">Transmembrane</keyword>
<dbReference type="GO" id="GO:0005886">
    <property type="term" value="C:plasma membrane"/>
    <property type="evidence" value="ECO:0007669"/>
    <property type="project" value="UniProtKB-SubCell"/>
</dbReference>
<feature type="compositionally biased region" description="Basic and acidic residues" evidence="6">
    <location>
        <begin position="368"/>
        <end position="384"/>
    </location>
</feature>
<comment type="subcellular location">
    <subcellularLocation>
        <location evidence="1">Cell membrane</location>
        <topology evidence="1">Multi-pass membrane protein</topology>
    </subcellularLocation>
</comment>
<feature type="transmembrane region" description="Helical" evidence="7">
    <location>
        <begin position="116"/>
        <end position="139"/>
    </location>
</feature>
<dbReference type="PANTHER" id="PTHR39087">
    <property type="entry name" value="UPF0104 MEMBRANE PROTEIN MJ1595"/>
    <property type="match status" value="1"/>
</dbReference>
<dbReference type="AlphaFoldDB" id="A0A9X1RQE9"/>
<feature type="transmembrane region" description="Helical" evidence="7">
    <location>
        <begin position="151"/>
        <end position="172"/>
    </location>
</feature>
<evidence type="ECO:0000313" key="9">
    <source>
        <dbReference type="Proteomes" id="UP001139308"/>
    </source>
</evidence>
<name>A0A9X1RQE9_9BURK</name>
<evidence type="ECO:0000313" key="8">
    <source>
        <dbReference type="EMBL" id="MCG5073992.1"/>
    </source>
</evidence>
<evidence type="ECO:0000256" key="6">
    <source>
        <dbReference type="SAM" id="MobiDB-lite"/>
    </source>
</evidence>
<dbReference type="InterPro" id="IPR022791">
    <property type="entry name" value="L-PG_synthase/AglD"/>
</dbReference>
<keyword evidence="4 7" id="KW-1133">Transmembrane helix</keyword>
<evidence type="ECO:0000256" key="4">
    <source>
        <dbReference type="ARBA" id="ARBA00022989"/>
    </source>
</evidence>
<dbReference type="PANTHER" id="PTHR39087:SF2">
    <property type="entry name" value="UPF0104 MEMBRANE PROTEIN MJ1595"/>
    <property type="match status" value="1"/>
</dbReference>
<gene>
    <name evidence="8" type="ORF">L5014_11575</name>
</gene>
<feature type="transmembrane region" description="Helical" evidence="7">
    <location>
        <begin position="6"/>
        <end position="25"/>
    </location>
</feature>
<evidence type="ECO:0000256" key="7">
    <source>
        <dbReference type="SAM" id="Phobius"/>
    </source>
</evidence>
<feature type="compositionally biased region" description="Low complexity" evidence="6">
    <location>
        <begin position="334"/>
        <end position="348"/>
    </location>
</feature>
<reference evidence="8" key="1">
    <citation type="submission" date="2022-01" db="EMBL/GenBank/DDBJ databases">
        <title>Genome sequence and assembly of Parabukholderia sp. RG36.</title>
        <authorList>
            <person name="Chhetri G."/>
        </authorList>
    </citation>
    <scope>NUCLEOTIDE SEQUENCE</scope>
    <source>
        <strain evidence="8">RG36</strain>
    </source>
</reference>
<protein>
    <submittedName>
        <fullName evidence="8">Lysylphosphatidylglycerol synthase domain-containing protein</fullName>
    </submittedName>
</protein>
<evidence type="ECO:0000256" key="2">
    <source>
        <dbReference type="ARBA" id="ARBA00022475"/>
    </source>
</evidence>
<keyword evidence="5 7" id="KW-0472">Membrane</keyword>
<organism evidence="8 9">
    <name type="scientific">Paraburkholderia tagetis</name>
    <dbReference type="NCBI Taxonomy" id="2913261"/>
    <lineage>
        <taxon>Bacteria</taxon>
        <taxon>Pseudomonadati</taxon>
        <taxon>Pseudomonadota</taxon>
        <taxon>Betaproteobacteria</taxon>
        <taxon>Burkholderiales</taxon>
        <taxon>Burkholderiaceae</taxon>
        <taxon>Paraburkholderia</taxon>
    </lineage>
</organism>
<feature type="transmembrane region" description="Helical" evidence="7">
    <location>
        <begin position="69"/>
        <end position="95"/>
    </location>
</feature>
<dbReference type="NCBIfam" id="TIGR03476">
    <property type="entry name" value="HpnL"/>
    <property type="match status" value="1"/>
</dbReference>
<dbReference type="Proteomes" id="UP001139308">
    <property type="component" value="Unassembled WGS sequence"/>
</dbReference>
<evidence type="ECO:0000256" key="5">
    <source>
        <dbReference type="ARBA" id="ARBA00023136"/>
    </source>
</evidence>
<sequence length="384" mass="41354">MKWLQWLGLPVGIAILIGLTVHDGARDVVRVIGTAGPVLLWLVPFHALPLLLDAHAWRLLLDKRAPLRFLWWIATVREAVNRLLPVVGVGGEIVGVRLARWKLRGAGDASQVTASVIVEVFVTIAVQYAFSALGVVLIVAATGDGGSLRTIITIALALLLTAPLPVLAVFLLRRGGVFHAIERWAARLLGTGNSLMMGIDGQQLDADLDRLMSRTGLMFRAFFWQLGGYMLGAFETWWALTLLGHPVTVGEALAIEAITQAVRHAAFMVPAGLGVQEVAVVLLAQLFGVNQEVAFSLALVKRMREVVFGVLALLSWQAAEIVRTRRSLRDGKHAAAASEAGPAVAGARAPHELHEPHSGSQSKPHSKPHSESHSKAAARHDQPH</sequence>
<feature type="transmembrane region" description="Helical" evidence="7">
    <location>
        <begin position="222"/>
        <end position="244"/>
    </location>
</feature>
<feature type="region of interest" description="Disordered" evidence="6">
    <location>
        <begin position="333"/>
        <end position="384"/>
    </location>
</feature>